<evidence type="ECO:0000313" key="2">
    <source>
        <dbReference type="EMBL" id="AXH69540.1"/>
    </source>
</evidence>
<keyword evidence="1" id="KW-1133">Transmembrane helix</keyword>
<evidence type="ECO:0000313" key="4">
    <source>
        <dbReference type="Proteomes" id="UP000259834"/>
    </source>
</evidence>
<name>A0A345MG59_9CAUD</name>
<proteinExistence type="predicted"/>
<dbReference type="GeneID" id="55610001"/>
<reference evidence="2 4" key="1">
    <citation type="submission" date="2018-07" db="EMBL/GenBank/DDBJ databases">
        <authorList>
            <person name="Gillick B.D."/>
            <person name="Moore J."/>
            <person name="Davilla D."/>
            <person name="Asghedom D."/>
            <person name="Smith B.R."/>
            <person name="Klug H."/>
            <person name="Hughes L.E."/>
            <person name="Garlena R.A."/>
            <person name="Russell D.A."/>
            <person name="Pope W.H."/>
            <person name="Jacobs-Sera D."/>
            <person name="Hatfull G.F."/>
        </authorList>
    </citation>
    <scope>NUCLEOTIDE SEQUENCE [LARGE SCALE GENOMIC DNA]</scope>
</reference>
<dbReference type="EMBL" id="MH590597">
    <property type="protein sequence ID" value="AXH69757.1"/>
    <property type="molecule type" value="Genomic_DNA"/>
</dbReference>
<dbReference type="EMBL" id="MH590597">
    <property type="protein sequence ID" value="AXH69540.1"/>
    <property type="molecule type" value="Genomic_DNA"/>
</dbReference>
<keyword evidence="4" id="KW-1185">Reference proteome</keyword>
<dbReference type="RefSeq" id="YP_009839938.1">
    <property type="nucleotide sequence ID" value="NC_048723.1"/>
</dbReference>
<sequence length="47" mass="5001">MYNVKGPITASNCTGPQAVLLFLVNAGVSAFLIMIVGALLHLGWNWV</sequence>
<evidence type="ECO:0000256" key="1">
    <source>
        <dbReference type="SAM" id="Phobius"/>
    </source>
</evidence>
<keyword evidence="1" id="KW-0812">Transmembrane</keyword>
<feature type="transmembrane region" description="Helical" evidence="1">
    <location>
        <begin position="20"/>
        <end position="44"/>
    </location>
</feature>
<protein>
    <submittedName>
        <fullName evidence="2">Uncharacterized protein</fullName>
    </submittedName>
</protein>
<evidence type="ECO:0000313" key="3">
    <source>
        <dbReference type="EMBL" id="AXH69757.1"/>
    </source>
</evidence>
<gene>
    <name evidence="2" type="primary">13</name>
    <name evidence="3" type="synonym">276</name>
    <name evidence="2" type="ORF">SEA_LUKECAGE_13</name>
    <name evidence="3" type="ORF">SEA_LUKECAGE_276</name>
</gene>
<dbReference type="Proteomes" id="UP000259834">
    <property type="component" value="Segment"/>
</dbReference>
<dbReference type="KEGG" id="vg:55610001"/>
<accession>A0A345MG59</accession>
<keyword evidence="1" id="KW-0472">Membrane</keyword>
<organism evidence="2 4">
    <name type="scientific">Streptomyces phage LukeCage</name>
    <dbReference type="NCBI Taxonomy" id="2283304"/>
    <lineage>
        <taxon>Viruses</taxon>
        <taxon>Duplodnaviria</taxon>
        <taxon>Heunggongvirae</taxon>
        <taxon>Uroviricota</taxon>
        <taxon>Caudoviricetes</taxon>
        <taxon>Stanwilliamsviridae</taxon>
        <taxon>Boydwoodruffvirinae</taxon>
        <taxon>Karimacvirus</taxon>
        <taxon>Karimacvirus lukecage</taxon>
        <taxon>Streptomyces virus LukeCage</taxon>
    </lineage>
</organism>